<evidence type="ECO:0000256" key="2">
    <source>
        <dbReference type="ARBA" id="ARBA00022475"/>
    </source>
</evidence>
<dbReference type="Proteomes" id="UP000824230">
    <property type="component" value="Unassembled WGS sequence"/>
</dbReference>
<evidence type="ECO:0000313" key="9">
    <source>
        <dbReference type="Proteomes" id="UP000824230"/>
    </source>
</evidence>
<feature type="transmembrane region" description="Helical" evidence="6">
    <location>
        <begin position="225"/>
        <end position="246"/>
    </location>
</feature>
<evidence type="ECO:0000256" key="5">
    <source>
        <dbReference type="ARBA" id="ARBA00023136"/>
    </source>
</evidence>
<dbReference type="AlphaFoldDB" id="A0A9D1VP00"/>
<dbReference type="InterPro" id="IPR018076">
    <property type="entry name" value="T2SS_GspF_dom"/>
</dbReference>
<keyword evidence="2" id="KW-1003">Cell membrane</keyword>
<evidence type="ECO:0000256" key="4">
    <source>
        <dbReference type="ARBA" id="ARBA00022989"/>
    </source>
</evidence>
<dbReference type="Pfam" id="PF00482">
    <property type="entry name" value="T2SSF"/>
    <property type="match status" value="1"/>
</dbReference>
<evidence type="ECO:0000256" key="1">
    <source>
        <dbReference type="ARBA" id="ARBA00004651"/>
    </source>
</evidence>
<feature type="domain" description="Type II secretion system protein GspF" evidence="7">
    <location>
        <begin position="87"/>
        <end position="215"/>
    </location>
</feature>
<dbReference type="EMBL" id="DXFG01000265">
    <property type="protein sequence ID" value="HIX38574.1"/>
    <property type="molecule type" value="Genomic_DNA"/>
</dbReference>
<keyword evidence="5 6" id="KW-0472">Membrane</keyword>
<evidence type="ECO:0000256" key="3">
    <source>
        <dbReference type="ARBA" id="ARBA00022692"/>
    </source>
</evidence>
<sequence>MIPSKKIQVSVKAPFFSYQKITWLHWTRFTGEACLLCLVINRLFYQKALAFLFLCPLGAYYVYQRKKQELKCRKNRLWLQFRDALSALQVSISAGYSLENAIKETRKDLERIYGRKGEMVVEFRYMEIQLEHGVSVEKLLNSLSSRTGIEDIQNFSQILIQSKKMGGNMRKILQECITSMEGQMDVKKEIQAMLASRRLEQRIMSLLPLGIILYLQISSPSFLSVLYGNPVGICIMTLCLGIYLFAYQWGERLVEIEI</sequence>
<reference evidence="8" key="2">
    <citation type="submission" date="2021-04" db="EMBL/GenBank/DDBJ databases">
        <authorList>
            <person name="Gilroy R."/>
        </authorList>
    </citation>
    <scope>NUCLEOTIDE SEQUENCE</scope>
    <source>
        <strain evidence="8">ChiHjej12B11-1927</strain>
    </source>
</reference>
<keyword evidence="4 6" id="KW-1133">Transmembrane helix</keyword>
<dbReference type="PANTHER" id="PTHR35007">
    <property type="entry name" value="INTEGRAL MEMBRANE PROTEIN-RELATED"/>
    <property type="match status" value="1"/>
</dbReference>
<reference evidence="8" key="1">
    <citation type="journal article" date="2021" name="PeerJ">
        <title>Extensive microbial diversity within the chicken gut microbiome revealed by metagenomics and culture.</title>
        <authorList>
            <person name="Gilroy R."/>
            <person name="Ravi A."/>
            <person name="Getino M."/>
            <person name="Pursley I."/>
            <person name="Horton D.L."/>
            <person name="Alikhan N.F."/>
            <person name="Baker D."/>
            <person name="Gharbi K."/>
            <person name="Hall N."/>
            <person name="Watson M."/>
            <person name="Adriaenssens E.M."/>
            <person name="Foster-Nyarko E."/>
            <person name="Jarju S."/>
            <person name="Secka A."/>
            <person name="Antonio M."/>
            <person name="Oren A."/>
            <person name="Chaudhuri R.R."/>
            <person name="La Ragione R."/>
            <person name="Hildebrand F."/>
            <person name="Pallen M.J."/>
        </authorList>
    </citation>
    <scope>NUCLEOTIDE SEQUENCE</scope>
    <source>
        <strain evidence="8">ChiHjej12B11-1927</strain>
    </source>
</reference>
<keyword evidence="3 6" id="KW-0812">Transmembrane</keyword>
<organism evidence="8 9">
    <name type="scientific">Candidatus Blautia pullistercoris</name>
    <dbReference type="NCBI Taxonomy" id="2838499"/>
    <lineage>
        <taxon>Bacteria</taxon>
        <taxon>Bacillati</taxon>
        <taxon>Bacillota</taxon>
        <taxon>Clostridia</taxon>
        <taxon>Lachnospirales</taxon>
        <taxon>Lachnospiraceae</taxon>
        <taxon>Blautia</taxon>
    </lineage>
</organism>
<protein>
    <submittedName>
        <fullName evidence="8">Type II secretion system F family protein</fullName>
    </submittedName>
</protein>
<evidence type="ECO:0000256" key="6">
    <source>
        <dbReference type="SAM" id="Phobius"/>
    </source>
</evidence>
<accession>A0A9D1VP00</accession>
<feature type="transmembrane region" description="Helical" evidence="6">
    <location>
        <begin position="203"/>
        <end position="219"/>
    </location>
</feature>
<evidence type="ECO:0000313" key="8">
    <source>
        <dbReference type="EMBL" id="HIX38574.1"/>
    </source>
</evidence>
<comment type="subcellular location">
    <subcellularLocation>
        <location evidence="1">Cell membrane</location>
        <topology evidence="1">Multi-pass membrane protein</topology>
    </subcellularLocation>
</comment>
<comment type="caution">
    <text evidence="8">The sequence shown here is derived from an EMBL/GenBank/DDBJ whole genome shotgun (WGS) entry which is preliminary data.</text>
</comment>
<dbReference type="GO" id="GO:0005886">
    <property type="term" value="C:plasma membrane"/>
    <property type="evidence" value="ECO:0007669"/>
    <property type="project" value="UniProtKB-SubCell"/>
</dbReference>
<dbReference type="PANTHER" id="PTHR35007:SF1">
    <property type="entry name" value="PILUS ASSEMBLY PROTEIN"/>
    <property type="match status" value="1"/>
</dbReference>
<evidence type="ECO:0000259" key="7">
    <source>
        <dbReference type="Pfam" id="PF00482"/>
    </source>
</evidence>
<proteinExistence type="predicted"/>
<gene>
    <name evidence="8" type="ORF">H9738_12020</name>
</gene>
<feature type="transmembrane region" description="Helical" evidence="6">
    <location>
        <begin position="44"/>
        <end position="63"/>
    </location>
</feature>
<name>A0A9D1VP00_9FIRM</name>